<comment type="subcellular location">
    <subcellularLocation>
        <location evidence="1 10">Cell membrane</location>
        <topology evidence="1 10">Multi-pass membrane protein</topology>
    </subcellularLocation>
</comment>
<feature type="domain" description="ABC transmembrane type-1" evidence="12">
    <location>
        <begin position="105"/>
        <end position="293"/>
    </location>
</feature>
<evidence type="ECO:0000256" key="9">
    <source>
        <dbReference type="ARBA" id="ARBA00041106"/>
    </source>
</evidence>
<dbReference type="AlphaFoldDB" id="A0A8G2BGK2"/>
<comment type="function">
    <text evidence="8">Part of the ABC transporter complex GsiABCD involved in glutathione import. Probably responsible for the translocation of the substrate across the membrane.</text>
</comment>
<dbReference type="GO" id="GO:0005886">
    <property type="term" value="C:plasma membrane"/>
    <property type="evidence" value="ECO:0007669"/>
    <property type="project" value="UniProtKB-SubCell"/>
</dbReference>
<evidence type="ECO:0000256" key="7">
    <source>
        <dbReference type="ARBA" id="ARBA00023136"/>
    </source>
</evidence>
<comment type="caution">
    <text evidence="13">The sequence shown here is derived from an EMBL/GenBank/DDBJ whole genome shotgun (WGS) entry which is preliminary data.</text>
</comment>
<comment type="similarity">
    <text evidence="2 10">Belongs to the binding-protein-dependent transport system permease family.</text>
</comment>
<dbReference type="Proteomes" id="UP000198615">
    <property type="component" value="Unassembled WGS sequence"/>
</dbReference>
<dbReference type="Pfam" id="PF00528">
    <property type="entry name" value="BPD_transp_1"/>
    <property type="match status" value="1"/>
</dbReference>
<evidence type="ECO:0000256" key="5">
    <source>
        <dbReference type="ARBA" id="ARBA00022692"/>
    </source>
</evidence>
<evidence type="ECO:0000256" key="3">
    <source>
        <dbReference type="ARBA" id="ARBA00022448"/>
    </source>
</evidence>
<evidence type="ECO:0000256" key="2">
    <source>
        <dbReference type="ARBA" id="ARBA00009306"/>
    </source>
</evidence>
<evidence type="ECO:0000256" key="8">
    <source>
        <dbReference type="ARBA" id="ARBA00037215"/>
    </source>
</evidence>
<proteinExistence type="inferred from homology"/>
<dbReference type="InterPro" id="IPR000515">
    <property type="entry name" value="MetI-like"/>
</dbReference>
<feature type="transmembrane region" description="Helical" evidence="10">
    <location>
        <begin position="225"/>
        <end position="250"/>
    </location>
</feature>
<evidence type="ECO:0000256" key="1">
    <source>
        <dbReference type="ARBA" id="ARBA00004651"/>
    </source>
</evidence>
<keyword evidence="3 10" id="KW-0813">Transport</keyword>
<evidence type="ECO:0000256" key="10">
    <source>
        <dbReference type="RuleBase" id="RU363032"/>
    </source>
</evidence>
<feature type="region of interest" description="Disordered" evidence="11">
    <location>
        <begin position="1"/>
        <end position="22"/>
    </location>
</feature>
<dbReference type="PANTHER" id="PTHR43386:SF3">
    <property type="entry name" value="GLUTATHIONE TRANSPORT SYSTEM PERMEASE PROTEIN GSID"/>
    <property type="match status" value="1"/>
</dbReference>
<dbReference type="EMBL" id="FNBW01000003">
    <property type="protein sequence ID" value="SDF43333.1"/>
    <property type="molecule type" value="Genomic_DNA"/>
</dbReference>
<feature type="transmembrane region" description="Helical" evidence="10">
    <location>
        <begin position="167"/>
        <end position="186"/>
    </location>
</feature>
<dbReference type="InterPro" id="IPR035906">
    <property type="entry name" value="MetI-like_sf"/>
</dbReference>
<keyword evidence="5 10" id="KW-0812">Transmembrane</keyword>
<protein>
    <recommendedName>
        <fullName evidence="9">Glutathione transport system permease protein GsiD</fullName>
    </recommendedName>
</protein>
<feature type="transmembrane region" description="Helical" evidence="10">
    <location>
        <begin position="39"/>
        <end position="59"/>
    </location>
</feature>
<keyword evidence="7 10" id="KW-0472">Membrane</keyword>
<dbReference type="Gene3D" id="1.10.3720.10">
    <property type="entry name" value="MetI-like"/>
    <property type="match status" value="1"/>
</dbReference>
<sequence length="306" mass="32782">MTDMQVQTAAVEPAATEPDSTTAMARSSILRKLARDKGAMLSAIVLAVIVFCAIFAPVLSPHDPYDNNLRNMLKPPVWSEGALPEHLLGTDGQGRDIVTRLLYGTRTTLIMGVLAVICGGLIGAALGLIAAYYRRLEGPIMRLVDILLSFPSILFGLAIAAVLGSGIFAITIALTIAAVPTIARITRGAALVQMQMEYITACRAIGMSDLRIIWRHLLPNCLSTIFVYLTLQLGQTILLGAALSFIGLGAQPPTAELGTMAAEGRNFLFFAPHVSTIPSFVIFLIVLAFNVLGDALRDVLDPRLRQ</sequence>
<dbReference type="InterPro" id="IPR025966">
    <property type="entry name" value="OppC_N"/>
</dbReference>
<keyword evidence="6 10" id="KW-1133">Transmembrane helix</keyword>
<evidence type="ECO:0000313" key="14">
    <source>
        <dbReference type="Proteomes" id="UP000198615"/>
    </source>
</evidence>
<name>A0A8G2BGK2_9PROT</name>
<keyword evidence="14" id="KW-1185">Reference proteome</keyword>
<organism evidence="13 14">
    <name type="scientific">Thalassobaculum litoreum DSM 18839</name>
    <dbReference type="NCBI Taxonomy" id="1123362"/>
    <lineage>
        <taxon>Bacteria</taxon>
        <taxon>Pseudomonadati</taxon>
        <taxon>Pseudomonadota</taxon>
        <taxon>Alphaproteobacteria</taxon>
        <taxon>Rhodospirillales</taxon>
        <taxon>Thalassobaculaceae</taxon>
        <taxon>Thalassobaculum</taxon>
    </lineage>
</organism>
<evidence type="ECO:0000256" key="6">
    <source>
        <dbReference type="ARBA" id="ARBA00022989"/>
    </source>
</evidence>
<feature type="transmembrane region" description="Helical" evidence="10">
    <location>
        <begin position="270"/>
        <end position="293"/>
    </location>
</feature>
<accession>A0A8G2BGK2</accession>
<dbReference type="PANTHER" id="PTHR43386">
    <property type="entry name" value="OLIGOPEPTIDE TRANSPORT SYSTEM PERMEASE PROTEIN APPC"/>
    <property type="match status" value="1"/>
</dbReference>
<dbReference type="PROSITE" id="PS50928">
    <property type="entry name" value="ABC_TM1"/>
    <property type="match status" value="1"/>
</dbReference>
<dbReference type="Pfam" id="PF12911">
    <property type="entry name" value="OppC_N"/>
    <property type="match status" value="1"/>
</dbReference>
<keyword evidence="4" id="KW-1003">Cell membrane</keyword>
<evidence type="ECO:0000256" key="11">
    <source>
        <dbReference type="SAM" id="MobiDB-lite"/>
    </source>
</evidence>
<feature type="transmembrane region" description="Helical" evidence="10">
    <location>
        <begin position="140"/>
        <end position="161"/>
    </location>
</feature>
<reference evidence="13 14" key="1">
    <citation type="submission" date="2016-10" db="EMBL/GenBank/DDBJ databases">
        <authorList>
            <person name="Varghese N."/>
            <person name="Submissions S."/>
        </authorList>
    </citation>
    <scope>NUCLEOTIDE SEQUENCE [LARGE SCALE GENOMIC DNA]</scope>
    <source>
        <strain evidence="13 14">DSM 18839</strain>
    </source>
</reference>
<evidence type="ECO:0000256" key="4">
    <source>
        <dbReference type="ARBA" id="ARBA00022475"/>
    </source>
</evidence>
<evidence type="ECO:0000259" key="12">
    <source>
        <dbReference type="PROSITE" id="PS50928"/>
    </source>
</evidence>
<evidence type="ECO:0000313" key="13">
    <source>
        <dbReference type="EMBL" id="SDF43333.1"/>
    </source>
</evidence>
<dbReference type="InterPro" id="IPR050366">
    <property type="entry name" value="BP-dependent_transpt_permease"/>
</dbReference>
<dbReference type="GO" id="GO:0071916">
    <property type="term" value="F:dipeptide transmembrane transporter activity"/>
    <property type="evidence" value="ECO:0007669"/>
    <property type="project" value="TreeGrafter"/>
</dbReference>
<dbReference type="CDD" id="cd06261">
    <property type="entry name" value="TM_PBP2"/>
    <property type="match status" value="1"/>
</dbReference>
<feature type="transmembrane region" description="Helical" evidence="10">
    <location>
        <begin position="109"/>
        <end position="133"/>
    </location>
</feature>
<gene>
    <name evidence="13" type="ORF">SAMN05660686_01328</name>
</gene>
<dbReference type="SUPFAM" id="SSF161098">
    <property type="entry name" value="MetI-like"/>
    <property type="match status" value="1"/>
</dbReference>